<feature type="domain" description="ATP-dependent DNA ligase family profile" evidence="6">
    <location>
        <begin position="221"/>
        <end position="413"/>
    </location>
</feature>
<dbReference type="InterPro" id="IPR012310">
    <property type="entry name" value="DNA_ligase_ATP-dep_cent"/>
</dbReference>
<dbReference type="Gene3D" id="2.40.50.140">
    <property type="entry name" value="Nucleic acid-binding proteins"/>
    <property type="match status" value="1"/>
</dbReference>
<dbReference type="Proteomes" id="UP001213623">
    <property type="component" value="Chromosome 1"/>
</dbReference>
<evidence type="ECO:0000256" key="2">
    <source>
        <dbReference type="ARBA" id="ARBA00022598"/>
    </source>
</evidence>
<dbReference type="Gene3D" id="3.30.470.30">
    <property type="entry name" value="DNA ligase/mRNA capping enzyme"/>
    <property type="match status" value="1"/>
</dbReference>
<dbReference type="GO" id="GO:0006281">
    <property type="term" value="P:DNA repair"/>
    <property type="evidence" value="ECO:0007669"/>
    <property type="project" value="UniProtKB-KW"/>
</dbReference>
<evidence type="ECO:0000259" key="6">
    <source>
        <dbReference type="Pfam" id="PF01068"/>
    </source>
</evidence>
<keyword evidence="2" id="KW-0436">Ligase</keyword>
<organism evidence="7 8">
    <name type="scientific">Malassezia nana</name>
    <dbReference type="NCBI Taxonomy" id="180528"/>
    <lineage>
        <taxon>Eukaryota</taxon>
        <taxon>Fungi</taxon>
        <taxon>Dikarya</taxon>
        <taxon>Basidiomycota</taxon>
        <taxon>Ustilaginomycotina</taxon>
        <taxon>Malasseziomycetes</taxon>
        <taxon>Malasseziales</taxon>
        <taxon>Malasseziaceae</taxon>
        <taxon>Malassezia</taxon>
    </lineage>
</organism>
<dbReference type="PANTHER" id="PTHR47810:SF1">
    <property type="entry name" value="DNA LIGASE B"/>
    <property type="match status" value="1"/>
</dbReference>
<dbReference type="GO" id="GO:0005524">
    <property type="term" value="F:ATP binding"/>
    <property type="evidence" value="ECO:0007669"/>
    <property type="project" value="InterPro"/>
</dbReference>
<evidence type="ECO:0000313" key="8">
    <source>
        <dbReference type="Proteomes" id="UP001213623"/>
    </source>
</evidence>
<comment type="cofactor">
    <cofactor evidence="1">
        <name>a divalent metal cation</name>
        <dbReference type="ChEBI" id="CHEBI:60240"/>
    </cofactor>
</comment>
<accession>A0AAF0EPC0</accession>
<dbReference type="Pfam" id="PF01068">
    <property type="entry name" value="DNA_ligase_A_M"/>
    <property type="match status" value="1"/>
</dbReference>
<keyword evidence="3" id="KW-0235">DNA replication</keyword>
<dbReference type="SUPFAM" id="SSF56091">
    <property type="entry name" value="DNA ligase/mRNA capping enzyme, catalytic domain"/>
    <property type="match status" value="1"/>
</dbReference>
<dbReference type="AlphaFoldDB" id="A0AAF0EPC0"/>
<dbReference type="InterPro" id="IPR050326">
    <property type="entry name" value="NAD_dep_DNA_ligaseB"/>
</dbReference>
<name>A0AAF0EPC0_9BASI</name>
<reference evidence="7" key="1">
    <citation type="submission" date="2023-03" db="EMBL/GenBank/DDBJ databases">
        <title>Mating type loci evolution in Malassezia.</title>
        <authorList>
            <person name="Coelho M.A."/>
        </authorList>
    </citation>
    <scope>NUCLEOTIDE SEQUENCE</scope>
    <source>
        <strain evidence="7">CBS 9557</strain>
    </source>
</reference>
<keyword evidence="5" id="KW-0234">DNA repair</keyword>
<dbReference type="GO" id="GO:0003910">
    <property type="term" value="F:DNA ligase (ATP) activity"/>
    <property type="evidence" value="ECO:0007669"/>
    <property type="project" value="InterPro"/>
</dbReference>
<dbReference type="EMBL" id="CP119892">
    <property type="protein sequence ID" value="WFD25742.1"/>
    <property type="molecule type" value="Genomic_DNA"/>
</dbReference>
<evidence type="ECO:0000313" key="7">
    <source>
        <dbReference type="EMBL" id="WFD25742.1"/>
    </source>
</evidence>
<dbReference type="GO" id="GO:0006310">
    <property type="term" value="P:DNA recombination"/>
    <property type="evidence" value="ECO:0007669"/>
    <property type="project" value="InterPro"/>
</dbReference>
<keyword evidence="8" id="KW-1185">Reference proteome</keyword>
<keyword evidence="4" id="KW-0227">DNA damage</keyword>
<sequence>MRRGLGAAVRVVRRWTAHSAIARPSAVVQELQRLRALLERVAATPRLREKEEVVRSYPDLGALLRAVYADGYRFHMTSQALVRFRETRKSTSPPPNTPLPSSVAELLQQLGTRTERGHAAKELVLAFLAHHGVDAQHAREKGESMSVLDVFYRCLDRHLGVGLSARSVQRALQAPTARTAKVPVDVNAWRQRLCTLGHVAPWPMPVALARTFAAPRLPPTPTPWYASRKLDGVRCLLVVDVDAYARPSHVCALSRHGRSFRALDPFTAQLRVELEACPHTPRTPWLLDGELCVWPTPERESFVQAASLVQSHTSRSDSPLVYHPFDMLTLDEFLLWRHMRTRLLSQRLEALHTLVSWLGTHCPQTRVRALAQTRLDAPAALESKWREAAAWEGLIVRQDRPYEGRRSRAMLKLLARHEAEFVVDDVEISTMRLPIDGVYAERRAVASLLVRYGDRHVSVGSGLRPSERVYWAQYPDDLRGRTVTISYAAEAANLEGHAPSLRFPVLKYVYEKEGRAF</sequence>
<evidence type="ECO:0000256" key="5">
    <source>
        <dbReference type="ARBA" id="ARBA00023204"/>
    </source>
</evidence>
<dbReference type="SUPFAM" id="SSF50249">
    <property type="entry name" value="Nucleic acid-binding proteins"/>
    <property type="match status" value="1"/>
</dbReference>
<evidence type="ECO:0000256" key="1">
    <source>
        <dbReference type="ARBA" id="ARBA00001968"/>
    </source>
</evidence>
<dbReference type="GO" id="GO:0006260">
    <property type="term" value="P:DNA replication"/>
    <property type="evidence" value="ECO:0007669"/>
    <property type="project" value="UniProtKB-KW"/>
</dbReference>
<dbReference type="PANTHER" id="PTHR47810">
    <property type="entry name" value="DNA LIGASE"/>
    <property type="match status" value="1"/>
</dbReference>
<dbReference type="InterPro" id="IPR012340">
    <property type="entry name" value="NA-bd_OB-fold"/>
</dbReference>
<gene>
    <name evidence="7" type="ORF">MNAN1_000708</name>
</gene>
<evidence type="ECO:0000256" key="4">
    <source>
        <dbReference type="ARBA" id="ARBA00022763"/>
    </source>
</evidence>
<proteinExistence type="predicted"/>
<protein>
    <recommendedName>
        <fullName evidence="6">ATP-dependent DNA ligase family profile domain-containing protein</fullName>
    </recommendedName>
</protein>
<evidence type="ECO:0000256" key="3">
    <source>
        <dbReference type="ARBA" id="ARBA00022705"/>
    </source>
</evidence>